<evidence type="ECO:0000256" key="2">
    <source>
        <dbReference type="PIRSR" id="PIRSR018249-2"/>
    </source>
</evidence>
<dbReference type="InterPro" id="IPR029063">
    <property type="entry name" value="SAM-dependent_MTases_sf"/>
</dbReference>
<dbReference type="AlphaFoldDB" id="A0A0K1XD23"/>
<dbReference type="RefSeq" id="WP_053100070.1">
    <property type="nucleotide sequence ID" value="NZ_CP012365.1"/>
</dbReference>
<gene>
    <name evidence="5" type="ORF">AKN88_03245</name>
</gene>
<dbReference type="GO" id="GO:0032259">
    <property type="term" value="P:methylation"/>
    <property type="evidence" value="ECO:0007669"/>
    <property type="project" value="UniProtKB-KW"/>
</dbReference>
<dbReference type="PANTHER" id="PTHR43460">
    <property type="entry name" value="METHYLTRANSFERASE"/>
    <property type="match status" value="1"/>
</dbReference>
<sequence>MTQRLPPLICPLCRTPLKPHLNSLRCEQQHNFDRAKQGYYHLLPVQHKKSREPGDNQAMVEARRRFLGQQFYLPIAEQLSQAAQQIAPNHWLDIGCGEGFYTQHLGRQLSHSQGIGLDISKEAVKHASSKHSPITWLVASMNNLPVADQSIALITSLFSPLDWQECARVLAPNGQVLKVSPASQHLIELRQQLYAQVHAYDDNKHAQEAPKTFNLSRSEYLSFSLELPTAQDRSDLLAMTPHGWRAAEEKRQHFINHPQTVTVAVRFDWFSLS</sequence>
<evidence type="ECO:0000259" key="3">
    <source>
        <dbReference type="Pfam" id="PF13649"/>
    </source>
</evidence>
<dbReference type="CDD" id="cd02440">
    <property type="entry name" value="AdoMet_MTases"/>
    <property type="match status" value="1"/>
</dbReference>
<name>A0A0K1XD23_9GAMM</name>
<keyword evidence="5" id="KW-0808">Transferase</keyword>
<dbReference type="EMBL" id="CP012365">
    <property type="protein sequence ID" value="AKX59062.1"/>
    <property type="molecule type" value="Genomic_DNA"/>
</dbReference>
<dbReference type="InterPro" id="IPR016718">
    <property type="entry name" value="rRNA_m1G-MeTrfase_A_prd"/>
</dbReference>
<dbReference type="PATRIC" id="fig|1698449.3.peg.650"/>
<keyword evidence="5" id="KW-0489">Methyltransferase</keyword>
<keyword evidence="2" id="KW-0949">S-adenosyl-L-methionine</keyword>
<feature type="binding site" evidence="1">
    <location>
        <position position="30"/>
    </location>
    <ligand>
        <name>Zn(2+)</name>
        <dbReference type="ChEBI" id="CHEBI:29105"/>
    </ligand>
</feature>
<dbReference type="InterPro" id="IPR048647">
    <property type="entry name" value="RlmA_N"/>
</dbReference>
<feature type="binding site" evidence="2">
    <location>
        <position position="185"/>
    </location>
    <ligand>
        <name>S-adenosyl-L-methionine</name>
        <dbReference type="ChEBI" id="CHEBI:59789"/>
    </ligand>
</feature>
<dbReference type="PIRSF" id="PIRSF018249">
    <property type="entry name" value="MyrA_prd"/>
    <property type="match status" value="1"/>
</dbReference>
<evidence type="ECO:0000313" key="6">
    <source>
        <dbReference type="Proteomes" id="UP000063953"/>
    </source>
</evidence>
<dbReference type="Proteomes" id="UP000063953">
    <property type="component" value="Chromosome"/>
</dbReference>
<dbReference type="GO" id="GO:0046872">
    <property type="term" value="F:metal ion binding"/>
    <property type="evidence" value="ECO:0007669"/>
    <property type="project" value="UniProtKB-KW"/>
</dbReference>
<feature type="binding site" evidence="2">
    <location>
        <position position="72"/>
    </location>
    <ligand>
        <name>S-adenosyl-L-methionine</name>
        <dbReference type="ChEBI" id="CHEBI:59789"/>
    </ligand>
</feature>
<dbReference type="SUPFAM" id="SSF53335">
    <property type="entry name" value="S-adenosyl-L-methionine-dependent methyltransferases"/>
    <property type="match status" value="1"/>
</dbReference>
<feature type="binding site" evidence="1">
    <location>
        <position position="10"/>
    </location>
    <ligand>
        <name>Zn(2+)</name>
        <dbReference type="ChEBI" id="CHEBI:29105"/>
    </ligand>
</feature>
<dbReference type="GO" id="GO:0008168">
    <property type="term" value="F:methyltransferase activity"/>
    <property type="evidence" value="ECO:0007669"/>
    <property type="project" value="UniProtKB-KW"/>
</dbReference>
<feature type="domain" description="23S rRNA (guanine(745)-N(1))-methyltransferase N-terminal" evidence="4">
    <location>
        <begin position="9"/>
        <end position="51"/>
    </location>
</feature>
<feature type="domain" description="Methyltransferase" evidence="3">
    <location>
        <begin position="92"/>
        <end position="174"/>
    </location>
</feature>
<feature type="binding site" evidence="1">
    <location>
        <position position="26"/>
    </location>
    <ligand>
        <name>Zn(2+)</name>
        <dbReference type="ChEBI" id="CHEBI:29105"/>
    </ligand>
</feature>
<protein>
    <submittedName>
        <fullName evidence="5">SAM-dependent methyltransferase</fullName>
    </submittedName>
</protein>
<keyword evidence="1" id="KW-0862">Zinc</keyword>
<dbReference type="Gene3D" id="3.40.50.150">
    <property type="entry name" value="Vaccinia Virus protein VP39"/>
    <property type="match status" value="1"/>
</dbReference>
<proteinExistence type="predicted"/>
<evidence type="ECO:0000259" key="4">
    <source>
        <dbReference type="Pfam" id="PF21302"/>
    </source>
</evidence>
<reference evidence="5 6" key="1">
    <citation type="journal article" date="2015" name="Genome Announc.">
        <title>Genome Sequences of Oblitimonas alkaliphila gen. nov. sp. nov. (Proposed), a Novel Bacterium of the Pseudomonadaceae Family.</title>
        <authorList>
            <person name="Lauer A.C."/>
            <person name="Nicholson A.C."/>
            <person name="Humrighouse B.W."/>
            <person name="Emery B."/>
            <person name="Drobish A."/>
            <person name="Juieng P."/>
            <person name="Loparev V."/>
            <person name="McQuiston J.R."/>
        </authorList>
    </citation>
    <scope>NUCLEOTIDE SEQUENCE [LARGE SCALE GENOMIC DNA]</scope>
    <source>
        <strain evidence="5 6">E5571</strain>
    </source>
</reference>
<evidence type="ECO:0000256" key="1">
    <source>
        <dbReference type="PIRSR" id="PIRSR018249-1"/>
    </source>
</evidence>
<organism evidence="5 6">
    <name type="scientific">Thiopseudomonas alkaliphila</name>
    <dbReference type="NCBI Taxonomy" id="1697053"/>
    <lineage>
        <taxon>Bacteria</taxon>
        <taxon>Pseudomonadati</taxon>
        <taxon>Pseudomonadota</taxon>
        <taxon>Gammaproteobacteria</taxon>
        <taxon>Pseudomonadales</taxon>
        <taxon>Pseudomonadaceae</taxon>
        <taxon>Thiopseudomonas</taxon>
    </lineage>
</organism>
<evidence type="ECO:0000313" key="5">
    <source>
        <dbReference type="EMBL" id="AKX59062.1"/>
    </source>
</evidence>
<dbReference type="STRING" id="1697053.AKN87_05285"/>
<accession>A0A0K1XD23</accession>
<feature type="binding site" evidence="1">
    <location>
        <position position="13"/>
    </location>
    <ligand>
        <name>Zn(2+)</name>
        <dbReference type="ChEBI" id="CHEBI:29105"/>
    </ligand>
</feature>
<dbReference type="Pfam" id="PF13649">
    <property type="entry name" value="Methyltransf_25"/>
    <property type="match status" value="1"/>
</dbReference>
<dbReference type="PANTHER" id="PTHR43460:SF1">
    <property type="entry name" value="METHYLTRANSFERASE TYPE 11 DOMAIN-CONTAINING PROTEIN"/>
    <property type="match status" value="1"/>
</dbReference>
<dbReference type="InterPro" id="IPR052939">
    <property type="entry name" value="23S_rRNA_MeTrnsfrase_RlmA"/>
</dbReference>
<keyword evidence="6" id="KW-1185">Reference proteome</keyword>
<keyword evidence="1" id="KW-0479">Metal-binding</keyword>
<feature type="binding site" evidence="2">
    <location>
        <begin position="98"/>
        <end position="99"/>
    </location>
    <ligand>
        <name>S-adenosyl-L-methionine</name>
        <dbReference type="ChEBI" id="CHEBI:59789"/>
    </ligand>
</feature>
<dbReference type="Pfam" id="PF21302">
    <property type="entry name" value="Zn_ribbon_RlmA"/>
    <property type="match status" value="1"/>
</dbReference>
<dbReference type="InterPro" id="IPR041698">
    <property type="entry name" value="Methyltransf_25"/>
</dbReference>